<dbReference type="CDD" id="cd07735">
    <property type="entry name" value="class_II_PDE_MBL-fold"/>
    <property type="match status" value="1"/>
</dbReference>
<proteinExistence type="inferred from homology"/>
<dbReference type="InterPro" id="IPR036866">
    <property type="entry name" value="RibonucZ/Hydroxyglut_hydro"/>
</dbReference>
<comment type="similarity">
    <text evidence="3 4">Belongs to the cyclic nucleotide phosphodiesterase class-II family.</text>
</comment>
<evidence type="ECO:0000256" key="4">
    <source>
        <dbReference type="PIRNR" id="PIRNR000962"/>
    </source>
</evidence>
<comment type="caution">
    <text evidence="7">The sequence shown here is derived from an EMBL/GenBank/DDBJ whole genome shotgun (WGS) entry which is preliminary data.</text>
</comment>
<dbReference type="PANTHER" id="PTHR28283">
    <property type="entry name" value="3',5'-CYCLIC-NUCLEOTIDE PHOSPHODIESTERASE 1"/>
    <property type="match status" value="1"/>
</dbReference>
<dbReference type="Proteomes" id="UP001062776">
    <property type="component" value="Unassembled WGS sequence"/>
</dbReference>
<dbReference type="InterPro" id="IPR000396">
    <property type="entry name" value="Pdiesterase2"/>
</dbReference>
<feature type="compositionally biased region" description="Low complexity" evidence="5">
    <location>
        <begin position="40"/>
        <end position="51"/>
    </location>
</feature>
<name>A0ABQ0Q0Y8_9PROT</name>
<dbReference type="PROSITE" id="PS00607">
    <property type="entry name" value="PDEASE_II"/>
    <property type="match status" value="1"/>
</dbReference>
<evidence type="ECO:0000256" key="5">
    <source>
        <dbReference type="SAM" id="MobiDB-lite"/>
    </source>
</evidence>
<dbReference type="SUPFAM" id="SSF56281">
    <property type="entry name" value="Metallo-hydrolase/oxidoreductase"/>
    <property type="match status" value="1"/>
</dbReference>
<accession>A0ABQ0Q0Y8</accession>
<evidence type="ECO:0000313" key="8">
    <source>
        <dbReference type="Proteomes" id="UP001062776"/>
    </source>
</evidence>
<dbReference type="PANTHER" id="PTHR28283:SF1">
    <property type="entry name" value="3',5'-CYCLIC-NUCLEOTIDE PHOSPHODIESTERASE 1"/>
    <property type="match status" value="1"/>
</dbReference>
<reference evidence="7" key="1">
    <citation type="submission" date="2013-04" db="EMBL/GenBank/DDBJ databases">
        <title>The genome sequencing project of 58 acetic acid bacteria.</title>
        <authorList>
            <person name="Okamoto-Kainuma A."/>
            <person name="Ishikawa M."/>
            <person name="Umino S."/>
            <person name="Koizumi Y."/>
            <person name="Shiwa Y."/>
            <person name="Yoshikawa H."/>
            <person name="Matsutani M."/>
            <person name="Matsushita K."/>
        </authorList>
    </citation>
    <scope>NUCLEOTIDE SEQUENCE</scope>
    <source>
        <strain evidence="7">NRIC 0535</strain>
    </source>
</reference>
<dbReference type="SMART" id="SM00849">
    <property type="entry name" value="Lactamase_B"/>
    <property type="match status" value="1"/>
</dbReference>
<protein>
    <submittedName>
        <fullName evidence="7">Cyclic-AMP phosphodiesterase</fullName>
    </submittedName>
</protein>
<keyword evidence="1 4" id="KW-0378">Hydrolase</keyword>
<organism evidence="7 8">
    <name type="scientific">Asaia krungthepensis NRIC 0535</name>
    <dbReference type="NCBI Taxonomy" id="1307925"/>
    <lineage>
        <taxon>Bacteria</taxon>
        <taxon>Pseudomonadati</taxon>
        <taxon>Pseudomonadota</taxon>
        <taxon>Alphaproteobacteria</taxon>
        <taxon>Acetobacterales</taxon>
        <taxon>Acetobacteraceae</taxon>
        <taxon>Asaia</taxon>
    </lineage>
</organism>
<feature type="domain" description="Metallo-beta-lactamase" evidence="6">
    <location>
        <begin position="79"/>
        <end position="275"/>
    </location>
</feature>
<keyword evidence="2 4" id="KW-0114">cAMP</keyword>
<evidence type="ECO:0000256" key="2">
    <source>
        <dbReference type="ARBA" id="ARBA00023149"/>
    </source>
</evidence>
<dbReference type="PIRSF" id="PIRSF000962">
    <property type="entry name" value="Cyc_nuc_PDEase"/>
    <property type="match status" value="1"/>
</dbReference>
<dbReference type="Pfam" id="PF02112">
    <property type="entry name" value="PDEase_II"/>
    <property type="match status" value="1"/>
</dbReference>
<evidence type="ECO:0000259" key="6">
    <source>
        <dbReference type="SMART" id="SM00849"/>
    </source>
</evidence>
<gene>
    <name evidence="7" type="ORF">AA0535_1032</name>
</gene>
<dbReference type="PRINTS" id="PR00388">
    <property type="entry name" value="PDIESTERASE2"/>
</dbReference>
<evidence type="ECO:0000313" key="7">
    <source>
        <dbReference type="EMBL" id="GBQ86482.1"/>
    </source>
</evidence>
<sequence length="367" mass="39787">MLSLYHRAIMDRRRHLLGTFLFIIQAIAFPAAKAQTSRLSTASVSRSTSPSRPDPVSPETTPRFDVTILGAAGGLEDGNLSAYLLREHGAATGVLLDAGTVLNGIERAEQSHGFDTLPLEGKGTPAQTGTILHKVIQGYLISHAHLDHVAGLVIVSPDDPGKPVYALPSVNAALEDNLFNHRIWPNLGDRGVKPAFGLLHYRDLAVGQMMDLAHTGLTVTAYPLSHGGVESTAFLVHSGKDALLYLGDTGPDNVEHSHRLEALWQDVAPLVRAGRLRGIIIECSYDNRQPDSRLYGHLTPRWLLQELGVLRDHAGVSMKGFPVLVSHIKPTLDDNGAVRTTIARELAEGNRDGFRFILAEQGRALSF</sequence>
<feature type="region of interest" description="Disordered" evidence="5">
    <location>
        <begin position="40"/>
        <end position="62"/>
    </location>
</feature>
<dbReference type="InterPro" id="IPR001279">
    <property type="entry name" value="Metallo-B-lactamas"/>
</dbReference>
<dbReference type="EMBL" id="BAPV01000005">
    <property type="protein sequence ID" value="GBQ86482.1"/>
    <property type="molecule type" value="Genomic_DNA"/>
</dbReference>
<dbReference type="Gene3D" id="3.60.15.10">
    <property type="entry name" value="Ribonuclease Z/Hydroxyacylglutathione hydrolase-like"/>
    <property type="match status" value="1"/>
</dbReference>
<dbReference type="InterPro" id="IPR024225">
    <property type="entry name" value="cAMP-PdiesteraseII_CS"/>
</dbReference>
<evidence type="ECO:0000256" key="3">
    <source>
        <dbReference type="ARBA" id="ARBA00025762"/>
    </source>
</evidence>
<keyword evidence="8" id="KW-1185">Reference proteome</keyword>
<evidence type="ECO:0000256" key="1">
    <source>
        <dbReference type="ARBA" id="ARBA00022801"/>
    </source>
</evidence>